<evidence type="ECO:0000256" key="4">
    <source>
        <dbReference type="ARBA" id="ARBA00023125"/>
    </source>
</evidence>
<dbReference type="RefSeq" id="WP_075569427.1">
    <property type="nucleotide sequence ID" value="NZ_MSDO01000007.1"/>
</dbReference>
<dbReference type="CDD" id="cd00090">
    <property type="entry name" value="HTH_ARSR"/>
    <property type="match status" value="1"/>
</dbReference>
<gene>
    <name evidence="7" type="ORF">BTW07_06865</name>
</gene>
<dbReference type="Gene3D" id="1.10.10.10">
    <property type="entry name" value="Winged helix-like DNA-binding domain superfamily/Winged helix DNA-binding domain"/>
    <property type="match status" value="1"/>
</dbReference>
<evidence type="ECO:0000256" key="5">
    <source>
        <dbReference type="ARBA" id="ARBA00023163"/>
    </source>
</evidence>
<dbReference type="PROSITE" id="PS50995">
    <property type="entry name" value="HTH_MARR_2"/>
    <property type="match status" value="1"/>
</dbReference>
<keyword evidence="5" id="KW-0804">Transcription</keyword>
<dbReference type="Proteomes" id="UP000186878">
    <property type="component" value="Unassembled WGS sequence"/>
</dbReference>
<comment type="subcellular location">
    <subcellularLocation>
        <location evidence="1">Cytoplasm</location>
    </subcellularLocation>
</comment>
<dbReference type="GO" id="GO:0005737">
    <property type="term" value="C:cytoplasm"/>
    <property type="evidence" value="ECO:0007669"/>
    <property type="project" value="UniProtKB-SubCell"/>
</dbReference>
<proteinExistence type="predicted"/>
<dbReference type="InterPro" id="IPR036390">
    <property type="entry name" value="WH_DNA-bd_sf"/>
</dbReference>
<reference evidence="7 8" key="1">
    <citation type="submission" date="2016-12" db="EMBL/GenBank/DDBJ databases">
        <title>Draft genome sequences of strains Salinicola socius SMB35, Salinicola sp. MH3R3-1 and Chromohalobacter sp. SMB17 from the Verkhnekamsk potash mining region of Russia.</title>
        <authorList>
            <person name="Mavrodi D.V."/>
            <person name="Olsson B.E."/>
            <person name="Korsakova E.S."/>
            <person name="Pyankova A."/>
            <person name="Mavrodi O.V."/>
            <person name="Plotnikova E.G."/>
        </authorList>
    </citation>
    <scope>NUCLEOTIDE SEQUENCE [LARGE SCALE GENOMIC DNA]</scope>
    <source>
        <strain evidence="7 8">SMB35</strain>
    </source>
</reference>
<dbReference type="InterPro" id="IPR055166">
    <property type="entry name" value="Transc_reg_Sar_Rot_HTH"/>
</dbReference>
<keyword evidence="4" id="KW-0238">DNA-binding</keyword>
<dbReference type="PANTHER" id="PTHR33164">
    <property type="entry name" value="TRANSCRIPTIONAL REGULATOR, MARR FAMILY"/>
    <property type="match status" value="1"/>
</dbReference>
<dbReference type="InterPro" id="IPR039422">
    <property type="entry name" value="MarR/SlyA-like"/>
</dbReference>
<evidence type="ECO:0000256" key="1">
    <source>
        <dbReference type="ARBA" id="ARBA00004496"/>
    </source>
</evidence>
<dbReference type="PANTHER" id="PTHR33164:SF5">
    <property type="entry name" value="ORGANIC HYDROPEROXIDE RESISTANCE TRANSCRIPTIONAL REGULATOR"/>
    <property type="match status" value="1"/>
</dbReference>
<dbReference type="OrthoDB" id="9806864at2"/>
<feature type="domain" description="HTH marR-type" evidence="6">
    <location>
        <begin position="14"/>
        <end position="144"/>
    </location>
</feature>
<organism evidence="7 8">
    <name type="scientific">Salinicola socius</name>
    <dbReference type="NCBI Taxonomy" id="404433"/>
    <lineage>
        <taxon>Bacteria</taxon>
        <taxon>Pseudomonadati</taxon>
        <taxon>Pseudomonadota</taxon>
        <taxon>Gammaproteobacteria</taxon>
        <taxon>Oceanospirillales</taxon>
        <taxon>Halomonadaceae</taxon>
        <taxon>Salinicola</taxon>
    </lineage>
</organism>
<evidence type="ECO:0000313" key="7">
    <source>
        <dbReference type="EMBL" id="OLO04937.1"/>
    </source>
</evidence>
<evidence type="ECO:0000256" key="2">
    <source>
        <dbReference type="ARBA" id="ARBA00022490"/>
    </source>
</evidence>
<comment type="caution">
    <text evidence="7">The sequence shown here is derived from an EMBL/GenBank/DDBJ whole genome shotgun (WGS) entry which is preliminary data.</text>
</comment>
<accession>A0A1Q8SU24</accession>
<dbReference type="STRING" id="404433.BTW07_06865"/>
<keyword evidence="8" id="KW-1185">Reference proteome</keyword>
<dbReference type="EMBL" id="MSDO01000007">
    <property type="protein sequence ID" value="OLO04937.1"/>
    <property type="molecule type" value="Genomic_DNA"/>
</dbReference>
<dbReference type="AlphaFoldDB" id="A0A1Q8SU24"/>
<dbReference type="PRINTS" id="PR00598">
    <property type="entry name" value="HTHMARR"/>
</dbReference>
<dbReference type="GO" id="GO:0003677">
    <property type="term" value="F:DNA binding"/>
    <property type="evidence" value="ECO:0007669"/>
    <property type="project" value="UniProtKB-KW"/>
</dbReference>
<dbReference type="InterPro" id="IPR036388">
    <property type="entry name" value="WH-like_DNA-bd_sf"/>
</dbReference>
<dbReference type="SMART" id="SM00347">
    <property type="entry name" value="HTH_MARR"/>
    <property type="match status" value="1"/>
</dbReference>
<dbReference type="InterPro" id="IPR011991">
    <property type="entry name" value="ArsR-like_HTH"/>
</dbReference>
<keyword evidence="3" id="KW-0805">Transcription regulation</keyword>
<evidence type="ECO:0000313" key="8">
    <source>
        <dbReference type="Proteomes" id="UP000186878"/>
    </source>
</evidence>
<protein>
    <submittedName>
        <fullName evidence="7">MarR family transcriptional regulator</fullName>
    </submittedName>
</protein>
<evidence type="ECO:0000256" key="3">
    <source>
        <dbReference type="ARBA" id="ARBA00023015"/>
    </source>
</evidence>
<dbReference type="InterPro" id="IPR000835">
    <property type="entry name" value="HTH_MarR-typ"/>
</dbReference>
<name>A0A1Q8SU24_9GAMM</name>
<sequence>MTTRNNTDDALALESQLCFALYSTQLAMNKLYRSLLRELELTYPQYLAMMVLWQRDRQTVSEIGEQLTLDSATLTPLLKRLEAAGLVTRQRSRQDERQVEVALTDQGRALRDRAESIPESVGCASQCTPEEAAGLRDALHGLRRRLDTP</sequence>
<dbReference type="FunFam" id="1.10.10.10:FF:000163">
    <property type="entry name" value="MarR family transcriptional regulator"/>
    <property type="match status" value="1"/>
</dbReference>
<dbReference type="SUPFAM" id="SSF46785">
    <property type="entry name" value="Winged helix' DNA-binding domain"/>
    <property type="match status" value="1"/>
</dbReference>
<dbReference type="Pfam" id="PF22381">
    <property type="entry name" value="Staph_reg_Sar_Rot"/>
    <property type="match status" value="1"/>
</dbReference>
<dbReference type="GO" id="GO:0003700">
    <property type="term" value="F:DNA-binding transcription factor activity"/>
    <property type="evidence" value="ECO:0007669"/>
    <property type="project" value="InterPro"/>
</dbReference>
<evidence type="ECO:0000259" key="6">
    <source>
        <dbReference type="PROSITE" id="PS50995"/>
    </source>
</evidence>
<dbReference type="GO" id="GO:0006950">
    <property type="term" value="P:response to stress"/>
    <property type="evidence" value="ECO:0007669"/>
    <property type="project" value="TreeGrafter"/>
</dbReference>
<keyword evidence="2" id="KW-0963">Cytoplasm</keyword>